<gene>
    <name evidence="1" type="ORF">Z042_04340</name>
</gene>
<accession>W0L5D8</accession>
<proteinExistence type="predicted"/>
<evidence type="ECO:0000313" key="1">
    <source>
        <dbReference type="EMBL" id="AHG18916.2"/>
    </source>
</evidence>
<reference evidence="1 2" key="2">
    <citation type="submission" date="2015-03" db="EMBL/GenBank/DDBJ databases">
        <authorList>
            <person name="Chan K.-G."/>
        </authorList>
    </citation>
    <scope>NUCLEOTIDE SEQUENCE [LARGE SCALE GENOMIC DNA]</scope>
    <source>
        <strain evidence="1 2">RB-25</strain>
    </source>
</reference>
<sequence length="354" mass="37746">MPRSSFSVTMETITIGKNSGIVWEGLPFNEELRKATVSSSLSPTSGLISISDLSTSCIDDRKLVMINGQRVLQIAKGVGLMPRATGSATYRLTDGRTIETLTGTLGLPVTQGMTSSGHSISNPISYNANRQHWCLPPLMEARTFFYDPNYVRTVRITGTWVMVANGEQESTPNIPVPPMYAGTYSSSISGDMSINILPDLITLRISTLVCTIATTTNVNFGGVQRNTQVGSELARLSYPLAVACSQDTDRIDANINVQFRPASGLYNATPTRLALTQGGGYITGEIDNGVTGSGACNATTGIPFNNTPLKVGNIRSTEATKITNSQLTWRLCSGGSSLPLGPVDASTEMLVTFN</sequence>
<evidence type="ECO:0008006" key="3">
    <source>
        <dbReference type="Google" id="ProtNLM"/>
    </source>
</evidence>
<dbReference type="Proteomes" id="UP000019030">
    <property type="component" value="Chromosome"/>
</dbReference>
<evidence type="ECO:0000313" key="2">
    <source>
        <dbReference type="Proteomes" id="UP000019030"/>
    </source>
</evidence>
<protein>
    <recommendedName>
        <fullName evidence="3">Fimbrial-type adhesion domain-containing protein</fullName>
    </recommendedName>
</protein>
<organism evidence="1 2">
    <name type="scientific">Chania multitudinisentens RB-25</name>
    <dbReference type="NCBI Taxonomy" id="1441930"/>
    <lineage>
        <taxon>Bacteria</taxon>
        <taxon>Pseudomonadati</taxon>
        <taxon>Pseudomonadota</taxon>
        <taxon>Gammaproteobacteria</taxon>
        <taxon>Enterobacterales</taxon>
        <taxon>Yersiniaceae</taxon>
        <taxon>Chania</taxon>
    </lineage>
</organism>
<dbReference type="EMBL" id="CP007044">
    <property type="protein sequence ID" value="AHG18916.2"/>
    <property type="molecule type" value="Genomic_DNA"/>
</dbReference>
<keyword evidence="2" id="KW-1185">Reference proteome</keyword>
<dbReference type="HOGENOM" id="CLU_064484_0_0_6"/>
<dbReference type="KEGG" id="sfo:Z042_04340"/>
<reference evidence="1 2" key="1">
    <citation type="submission" date="2014-01" db="EMBL/GenBank/DDBJ databases">
        <title>Isolation of Serratia multitudinisentens RB-25 from Ex-Landfill site.</title>
        <authorList>
            <person name="Robson E.H.J."/>
        </authorList>
    </citation>
    <scope>NUCLEOTIDE SEQUENCE [LARGE SCALE GENOMIC DNA]</scope>
    <source>
        <strain evidence="1 2">RB-25</strain>
    </source>
</reference>
<name>W0L5D8_9GAMM</name>
<dbReference type="AlphaFoldDB" id="W0L5D8"/>